<accession>A0A212LDV2</accession>
<sequence>MTIGLDIILLSWSCAGGETIILSITFFVKSVRCLAKTHSPLAFRAKMIGADRRTAYIRARDPRERNICHSDLLSQERESISLWDKPILINNDRNVTSSDLTDCRVLTTSRCHRACPVFNLPQVETALQKRNIKVGHNRVK</sequence>
<dbReference type="AlphaFoldDB" id="A0A212LDV2"/>
<evidence type="ECO:0000313" key="1">
    <source>
        <dbReference type="EMBL" id="SCM75705.1"/>
    </source>
</evidence>
<protein>
    <submittedName>
        <fullName evidence="1">Uncharacterized protein</fullName>
    </submittedName>
</protein>
<reference evidence="1" key="1">
    <citation type="submission" date="2016-08" db="EMBL/GenBank/DDBJ databases">
        <authorList>
            <person name="Seilhamer J.J."/>
        </authorList>
    </citation>
    <scope>NUCLEOTIDE SEQUENCE</scope>
    <source>
        <strain evidence="1">86</strain>
    </source>
</reference>
<gene>
    <name evidence="1" type="ORF">KL86PLE_30152</name>
</gene>
<name>A0A212LDV2_9HYPH</name>
<dbReference type="EMBL" id="FMJD01000007">
    <property type="protein sequence ID" value="SCM75705.1"/>
    <property type="molecule type" value="Genomic_DNA"/>
</dbReference>
<proteinExistence type="predicted"/>
<organism evidence="1">
    <name type="scientific">uncultured Pleomorphomonas sp</name>
    <dbReference type="NCBI Taxonomy" id="442121"/>
    <lineage>
        <taxon>Bacteria</taxon>
        <taxon>Pseudomonadati</taxon>
        <taxon>Pseudomonadota</taxon>
        <taxon>Alphaproteobacteria</taxon>
        <taxon>Hyphomicrobiales</taxon>
        <taxon>Pleomorphomonadaceae</taxon>
        <taxon>Pleomorphomonas</taxon>
        <taxon>environmental samples</taxon>
    </lineage>
</organism>